<comment type="caution">
    <text evidence="1">The sequence shown here is derived from an EMBL/GenBank/DDBJ whole genome shotgun (WGS) entry which is preliminary data.</text>
</comment>
<evidence type="ECO:0000313" key="1">
    <source>
        <dbReference type="EMBL" id="KAK7035467.1"/>
    </source>
</evidence>
<organism evidence="1 2">
    <name type="scientific">Paramarasmius palmivorus</name>
    <dbReference type="NCBI Taxonomy" id="297713"/>
    <lineage>
        <taxon>Eukaryota</taxon>
        <taxon>Fungi</taxon>
        <taxon>Dikarya</taxon>
        <taxon>Basidiomycota</taxon>
        <taxon>Agaricomycotina</taxon>
        <taxon>Agaricomycetes</taxon>
        <taxon>Agaricomycetidae</taxon>
        <taxon>Agaricales</taxon>
        <taxon>Marasmiineae</taxon>
        <taxon>Marasmiaceae</taxon>
        <taxon>Paramarasmius</taxon>
    </lineage>
</organism>
<dbReference type="AlphaFoldDB" id="A0AAW0C989"/>
<proteinExistence type="predicted"/>
<protein>
    <submittedName>
        <fullName evidence="1">Uncharacterized protein</fullName>
    </submittedName>
</protein>
<dbReference type="PANTHER" id="PTHR38644">
    <property type="entry name" value="EXPRESSED PROTEIN"/>
    <property type="match status" value="1"/>
</dbReference>
<dbReference type="PANTHER" id="PTHR38644:SF1">
    <property type="entry name" value="EXPRESSED PROTEIN"/>
    <property type="match status" value="1"/>
</dbReference>
<accession>A0AAW0C989</accession>
<evidence type="ECO:0000313" key="2">
    <source>
        <dbReference type="Proteomes" id="UP001383192"/>
    </source>
</evidence>
<name>A0AAW0C989_9AGAR</name>
<gene>
    <name evidence="1" type="ORF">VNI00_011760</name>
</gene>
<reference evidence="1 2" key="1">
    <citation type="submission" date="2024-01" db="EMBL/GenBank/DDBJ databases">
        <title>A draft genome for a cacao thread blight-causing isolate of Paramarasmius palmivorus.</title>
        <authorList>
            <person name="Baruah I.K."/>
            <person name="Bukari Y."/>
            <person name="Amoako-Attah I."/>
            <person name="Meinhardt L.W."/>
            <person name="Bailey B.A."/>
            <person name="Cohen S.P."/>
        </authorList>
    </citation>
    <scope>NUCLEOTIDE SEQUENCE [LARGE SCALE GENOMIC DNA]</scope>
    <source>
        <strain evidence="1 2">GH-12</strain>
    </source>
</reference>
<dbReference type="EMBL" id="JAYKXP010000052">
    <property type="protein sequence ID" value="KAK7035467.1"/>
    <property type="molecule type" value="Genomic_DNA"/>
</dbReference>
<dbReference type="Proteomes" id="UP001383192">
    <property type="component" value="Unassembled WGS sequence"/>
</dbReference>
<sequence length="503" mass="55816">MQRAAKLVFYGHRNLTELIVNVVLDAPFASSSSPFLQELPVKIDIEQRPSLIPPHDADLPICVFDPFSTPLESLQIHNPNTILVFTSIPPCNPKLSHPNIRAVDPKNILFVDPLRARAGLDAIHADPSSSAAVQRYQDDFNGSRVGDVTRAIKSYFSTAGTLQAVHRKSKIAEIAVAEAEVNHVLDKVSSLTTVVEENRAKVLNDVLKDHPVPHALQKAKQEVKPVMDRLTWWRMVWSLDEISSHVSDAVQRAWCRDLEQQVGPILYSLDATFLMRSQLIYYTGSLSTLQTTLESHGFSLLPSPENYPFPTPSPFFSPVLHNSLLQKTHSPTYPLKVSSLTPPITTRRNQIIQYPTTRLHLAGQQSALGIGASIASGVGLSWAAWIGSLNLTLPIIHHVNDPATALGFGLLTAAVGVRWGQGKWERAKKRWWEDWDRVGEGLERDIKGTLENVLDDNVLGVPRRACKGLEALAKERKELIESRREELELDGASVKSDVARSKD</sequence>
<keyword evidence="2" id="KW-1185">Reference proteome</keyword>